<evidence type="ECO:0000313" key="1">
    <source>
        <dbReference type="EMBL" id="MEQ2317014.1"/>
    </source>
</evidence>
<accession>A0ABV1AFT7</accession>
<comment type="caution">
    <text evidence="1">The sequence shown here is derived from an EMBL/GenBank/DDBJ whole genome shotgun (WGS) entry which is preliminary data.</text>
</comment>
<proteinExistence type="predicted"/>
<dbReference type="EMBL" id="JAHRIP010091687">
    <property type="protein sequence ID" value="MEQ2317014.1"/>
    <property type="molecule type" value="Genomic_DNA"/>
</dbReference>
<organism evidence="1 2">
    <name type="scientific">Ameca splendens</name>
    <dbReference type="NCBI Taxonomy" id="208324"/>
    <lineage>
        <taxon>Eukaryota</taxon>
        <taxon>Metazoa</taxon>
        <taxon>Chordata</taxon>
        <taxon>Craniata</taxon>
        <taxon>Vertebrata</taxon>
        <taxon>Euteleostomi</taxon>
        <taxon>Actinopterygii</taxon>
        <taxon>Neopterygii</taxon>
        <taxon>Teleostei</taxon>
        <taxon>Neoteleostei</taxon>
        <taxon>Acanthomorphata</taxon>
        <taxon>Ovalentaria</taxon>
        <taxon>Atherinomorphae</taxon>
        <taxon>Cyprinodontiformes</taxon>
        <taxon>Goodeidae</taxon>
        <taxon>Ameca</taxon>
    </lineage>
</organism>
<gene>
    <name evidence="1" type="ORF">AMECASPLE_038392</name>
</gene>
<evidence type="ECO:0000313" key="2">
    <source>
        <dbReference type="Proteomes" id="UP001469553"/>
    </source>
</evidence>
<reference evidence="1 2" key="1">
    <citation type="submission" date="2021-06" db="EMBL/GenBank/DDBJ databases">
        <authorList>
            <person name="Palmer J.M."/>
        </authorList>
    </citation>
    <scope>NUCLEOTIDE SEQUENCE [LARGE SCALE GENOMIC DNA]</scope>
    <source>
        <strain evidence="1 2">AS_MEX2019</strain>
        <tissue evidence="1">Muscle</tissue>
    </source>
</reference>
<protein>
    <submittedName>
        <fullName evidence="1">Uncharacterized protein</fullName>
    </submittedName>
</protein>
<keyword evidence="2" id="KW-1185">Reference proteome</keyword>
<dbReference type="Proteomes" id="UP001469553">
    <property type="component" value="Unassembled WGS sequence"/>
</dbReference>
<name>A0ABV1AFT7_9TELE</name>
<sequence>MHDREQIVASSGCENAAVNQQTASGSSSHYYFIHLIYSAVKKTCPHLNNEADRKMHLFCLPKRISHCAWVCVGSLLLMICMVAEQLCMTSCAWCLLAVSGGSVGANVLQTPAHLSIQITLSQRKCRHRDVCQPPRQDKDDKFLKRDR</sequence>